<dbReference type="AlphaFoldDB" id="A0AAJ0BW19"/>
<feature type="region of interest" description="Disordered" evidence="1">
    <location>
        <begin position="1"/>
        <end position="21"/>
    </location>
</feature>
<proteinExistence type="predicted"/>
<reference evidence="2" key="1">
    <citation type="submission" date="2023-06" db="EMBL/GenBank/DDBJ databases">
        <title>Genome-scale phylogeny and comparative genomics of the fungal order Sordariales.</title>
        <authorList>
            <consortium name="Lawrence Berkeley National Laboratory"/>
            <person name="Hensen N."/>
            <person name="Bonometti L."/>
            <person name="Westerberg I."/>
            <person name="Brannstrom I.O."/>
            <person name="Guillou S."/>
            <person name="Cros-Aarteil S."/>
            <person name="Calhoun S."/>
            <person name="Haridas S."/>
            <person name="Kuo A."/>
            <person name="Mondo S."/>
            <person name="Pangilinan J."/>
            <person name="Riley R."/>
            <person name="Labutti K."/>
            <person name="Andreopoulos B."/>
            <person name="Lipzen A."/>
            <person name="Chen C."/>
            <person name="Yanf M."/>
            <person name="Daum C."/>
            <person name="Ng V."/>
            <person name="Clum A."/>
            <person name="Steindorff A."/>
            <person name="Ohm R."/>
            <person name="Martin F."/>
            <person name="Silar P."/>
            <person name="Natvig D."/>
            <person name="Lalanne C."/>
            <person name="Gautier V."/>
            <person name="Ament-Velasquez S.L."/>
            <person name="Kruys A."/>
            <person name="Hutchinson M.I."/>
            <person name="Powell A.J."/>
            <person name="Barry K."/>
            <person name="Miller A.N."/>
            <person name="Grigoriev I.V."/>
            <person name="Debuchy R."/>
            <person name="Gladieux P."/>
            <person name="Thoren M.H."/>
            <person name="Johannesson H."/>
        </authorList>
    </citation>
    <scope>NUCLEOTIDE SEQUENCE</scope>
    <source>
        <strain evidence="2">8032-3</strain>
    </source>
</reference>
<dbReference type="GeneID" id="85305315"/>
<comment type="caution">
    <text evidence="2">The sequence shown here is derived from an EMBL/GenBank/DDBJ whole genome shotgun (WGS) entry which is preliminary data.</text>
</comment>
<evidence type="ECO:0000256" key="1">
    <source>
        <dbReference type="SAM" id="MobiDB-lite"/>
    </source>
</evidence>
<evidence type="ECO:0000313" key="3">
    <source>
        <dbReference type="Proteomes" id="UP001244011"/>
    </source>
</evidence>
<evidence type="ECO:0008006" key="4">
    <source>
        <dbReference type="Google" id="ProtNLM"/>
    </source>
</evidence>
<gene>
    <name evidence="2" type="ORF">QBC33DRAFT_143827</name>
</gene>
<sequence length="469" mass="53084">MDQHAGTQDGDPADPDDKQFSGIVAISPKGDVILDVVFDTSRETLKSARKSAQIRPGQVRHAIKAKARVGFRVELAILKKHSKYFENLLSDSRFREAKSIADAFAKLSLRNVRPEDAGMDDLPWVEIIDDDEATRSLGRESAFGDLMRILHGKETTTKPPTMSYVAILAVLADRFDCAAPVSRYLNMGLKFKWPSTHLRASRDDREGPSQSLTSASEEQLRQKILASWLLDQPTKMFVATRELIMYGSSRWSPYPEYETNGATWWDLSDHLEKELQYRRECILNTIASTLQHFLRLYTSRNRQCKLGYDSSAACDSYQLGEMIKFLTSRHLLYLVDFSPASVDWVPDSALVDISHILATLKKCPSYQIDKNHTNCGLRTRILPIAEYIQTMLSSNVVAISRAAWKKDRASTSWIPTQEDQIGRDGGEGAFRFTRSAAGDQRLRYEGAMAADRLARQLFTARSWDWTPED</sequence>
<dbReference type="RefSeq" id="XP_060281728.1">
    <property type="nucleotide sequence ID" value="XM_060422128.1"/>
</dbReference>
<dbReference type="EMBL" id="MU839015">
    <property type="protein sequence ID" value="KAK1765515.1"/>
    <property type="molecule type" value="Genomic_DNA"/>
</dbReference>
<accession>A0AAJ0BW19</accession>
<organism evidence="2 3">
    <name type="scientific">Phialemonium atrogriseum</name>
    <dbReference type="NCBI Taxonomy" id="1093897"/>
    <lineage>
        <taxon>Eukaryota</taxon>
        <taxon>Fungi</taxon>
        <taxon>Dikarya</taxon>
        <taxon>Ascomycota</taxon>
        <taxon>Pezizomycotina</taxon>
        <taxon>Sordariomycetes</taxon>
        <taxon>Sordariomycetidae</taxon>
        <taxon>Cephalothecales</taxon>
        <taxon>Cephalothecaceae</taxon>
        <taxon>Phialemonium</taxon>
    </lineage>
</organism>
<name>A0AAJ0BW19_9PEZI</name>
<protein>
    <recommendedName>
        <fullName evidence="4">Hydroxyproline-rich glyco protein</fullName>
    </recommendedName>
</protein>
<keyword evidence="3" id="KW-1185">Reference proteome</keyword>
<dbReference type="Proteomes" id="UP001244011">
    <property type="component" value="Unassembled WGS sequence"/>
</dbReference>
<evidence type="ECO:0000313" key="2">
    <source>
        <dbReference type="EMBL" id="KAK1765515.1"/>
    </source>
</evidence>